<evidence type="ECO:0000256" key="1">
    <source>
        <dbReference type="SAM" id="MobiDB-lite"/>
    </source>
</evidence>
<feature type="compositionally biased region" description="Gly residues" evidence="1">
    <location>
        <begin position="1"/>
        <end position="16"/>
    </location>
</feature>
<sequence length="117" mass="12228">MGGRWAPGAVGLGRGHGAVRAGPNLTPAAGGRYRSGDWWRRAGRGGGTRGAGGGAGDPRIEIGIYACGRAVRRRAGCGRPERGGQWSDPSRRTENEAAALARRPDGNDRLPEREPDS</sequence>
<comment type="caution">
    <text evidence="2">The sequence shown here is derived from an EMBL/GenBank/DDBJ whole genome shotgun (WGS) entry which is preliminary data.</text>
</comment>
<feature type="compositionally biased region" description="Basic and acidic residues" evidence="1">
    <location>
        <begin position="102"/>
        <end position="117"/>
    </location>
</feature>
<protein>
    <submittedName>
        <fullName evidence="2">Uncharacterized protein</fullName>
    </submittedName>
</protein>
<keyword evidence="3" id="KW-1185">Reference proteome</keyword>
<organism evidence="2 3">
    <name type="scientific">Glycomyces endophyticus</name>
    <dbReference type="NCBI Taxonomy" id="480996"/>
    <lineage>
        <taxon>Bacteria</taxon>
        <taxon>Bacillati</taxon>
        <taxon>Actinomycetota</taxon>
        <taxon>Actinomycetes</taxon>
        <taxon>Glycomycetales</taxon>
        <taxon>Glycomycetaceae</taxon>
        <taxon>Glycomyces</taxon>
    </lineage>
</organism>
<evidence type="ECO:0000313" key="2">
    <source>
        <dbReference type="EMBL" id="GAA1672312.1"/>
    </source>
</evidence>
<gene>
    <name evidence="2" type="ORF">GCM10009830_18120</name>
</gene>
<feature type="region of interest" description="Disordered" evidence="1">
    <location>
        <begin position="74"/>
        <end position="117"/>
    </location>
</feature>
<feature type="compositionally biased region" description="Gly residues" evidence="1">
    <location>
        <begin position="44"/>
        <end position="56"/>
    </location>
</feature>
<dbReference type="EMBL" id="BAAAQF010000005">
    <property type="protein sequence ID" value="GAA1672312.1"/>
    <property type="molecule type" value="Genomic_DNA"/>
</dbReference>
<evidence type="ECO:0000313" key="3">
    <source>
        <dbReference type="Proteomes" id="UP001499851"/>
    </source>
</evidence>
<dbReference type="Proteomes" id="UP001499851">
    <property type="component" value="Unassembled WGS sequence"/>
</dbReference>
<reference evidence="3" key="1">
    <citation type="journal article" date="2019" name="Int. J. Syst. Evol. Microbiol.">
        <title>The Global Catalogue of Microorganisms (GCM) 10K type strain sequencing project: providing services to taxonomists for standard genome sequencing and annotation.</title>
        <authorList>
            <consortium name="The Broad Institute Genomics Platform"/>
            <consortium name="The Broad Institute Genome Sequencing Center for Infectious Disease"/>
            <person name="Wu L."/>
            <person name="Ma J."/>
        </authorList>
    </citation>
    <scope>NUCLEOTIDE SEQUENCE [LARGE SCALE GENOMIC DNA]</scope>
    <source>
        <strain evidence="3">JCM 16001</strain>
    </source>
</reference>
<proteinExistence type="predicted"/>
<name>A0ABP4SME0_9ACTN</name>
<accession>A0ABP4SME0</accession>
<feature type="region of interest" description="Disordered" evidence="1">
    <location>
        <begin position="1"/>
        <end position="59"/>
    </location>
</feature>